<evidence type="ECO:0000259" key="2">
    <source>
        <dbReference type="Pfam" id="PF20151"/>
    </source>
</evidence>
<name>A0AAW0EFP4_9AGAR</name>
<keyword evidence="1" id="KW-1133">Transmembrane helix</keyword>
<feature type="transmembrane region" description="Helical" evidence="1">
    <location>
        <begin position="240"/>
        <end position="261"/>
    </location>
</feature>
<dbReference type="EMBL" id="JAWWNJ010000002">
    <property type="protein sequence ID" value="KAK7062194.1"/>
    <property type="molecule type" value="Genomic_DNA"/>
</dbReference>
<dbReference type="InterPro" id="IPR045340">
    <property type="entry name" value="DUF6533"/>
</dbReference>
<sequence>MADPSPPTGLPPGVLQQIITQVTNTRTSRTCECELTFSSLLNFELMWFKPMSFMKVLFFLNRYLPLVVFLNQSPSTLTAPVRGHWFKWQIGTALVSLGIIQMILVIRIWAIYNRSKLLLVILGVFGCLQLAASSTIMGISITQGVPSSEPGPGFFVCTITTPPYFAAYWIPILTFEFTLFVLTLIKGVQNFRLAKISPLSGKSGQALLNILVRDSVIYFFIISAVYTANASVWYWADPSLYQSSSVFGINVPPMVTCKLLFSLRYTAQKETTLGSAEHELTVFRARVPTLSSGLQTHNTSVEDQGQWGEWGRRAVVAKQI</sequence>
<organism evidence="3 4">
    <name type="scientific">Favolaschia claudopus</name>
    <dbReference type="NCBI Taxonomy" id="2862362"/>
    <lineage>
        <taxon>Eukaryota</taxon>
        <taxon>Fungi</taxon>
        <taxon>Dikarya</taxon>
        <taxon>Basidiomycota</taxon>
        <taxon>Agaricomycotina</taxon>
        <taxon>Agaricomycetes</taxon>
        <taxon>Agaricomycetidae</taxon>
        <taxon>Agaricales</taxon>
        <taxon>Marasmiineae</taxon>
        <taxon>Mycenaceae</taxon>
        <taxon>Favolaschia</taxon>
    </lineage>
</organism>
<feature type="transmembrane region" description="Helical" evidence="1">
    <location>
        <begin position="165"/>
        <end position="185"/>
    </location>
</feature>
<dbReference type="AlphaFoldDB" id="A0AAW0EFP4"/>
<keyword evidence="1" id="KW-0472">Membrane</keyword>
<feature type="transmembrane region" description="Helical" evidence="1">
    <location>
        <begin position="117"/>
        <end position="145"/>
    </location>
</feature>
<feature type="transmembrane region" description="Helical" evidence="1">
    <location>
        <begin position="206"/>
        <end position="228"/>
    </location>
</feature>
<reference evidence="3 4" key="1">
    <citation type="journal article" date="2024" name="J Genomics">
        <title>Draft genome sequencing and assembly of Favolaschia claudopus CIRM-BRFM 2984 isolated from oak limbs.</title>
        <authorList>
            <person name="Navarro D."/>
            <person name="Drula E."/>
            <person name="Chaduli D."/>
            <person name="Cazenave R."/>
            <person name="Ahrendt S."/>
            <person name="Wang J."/>
            <person name="Lipzen A."/>
            <person name="Daum C."/>
            <person name="Barry K."/>
            <person name="Grigoriev I.V."/>
            <person name="Favel A."/>
            <person name="Rosso M.N."/>
            <person name="Martin F."/>
        </authorList>
    </citation>
    <scope>NUCLEOTIDE SEQUENCE [LARGE SCALE GENOMIC DNA]</scope>
    <source>
        <strain evidence="3 4">CIRM-BRFM 2984</strain>
    </source>
</reference>
<evidence type="ECO:0000313" key="4">
    <source>
        <dbReference type="Proteomes" id="UP001362999"/>
    </source>
</evidence>
<keyword evidence="4" id="KW-1185">Reference proteome</keyword>
<dbReference type="Pfam" id="PF20151">
    <property type="entry name" value="DUF6533"/>
    <property type="match status" value="1"/>
</dbReference>
<gene>
    <name evidence="3" type="ORF">R3P38DRAFT_2833970</name>
</gene>
<comment type="caution">
    <text evidence="3">The sequence shown here is derived from an EMBL/GenBank/DDBJ whole genome shotgun (WGS) entry which is preliminary data.</text>
</comment>
<dbReference type="Proteomes" id="UP001362999">
    <property type="component" value="Unassembled WGS sequence"/>
</dbReference>
<keyword evidence="1" id="KW-0812">Transmembrane</keyword>
<evidence type="ECO:0000256" key="1">
    <source>
        <dbReference type="SAM" id="Phobius"/>
    </source>
</evidence>
<proteinExistence type="predicted"/>
<protein>
    <recommendedName>
        <fullName evidence="2">DUF6533 domain-containing protein</fullName>
    </recommendedName>
</protein>
<feature type="transmembrane region" description="Helical" evidence="1">
    <location>
        <begin position="90"/>
        <end position="110"/>
    </location>
</feature>
<evidence type="ECO:0000313" key="3">
    <source>
        <dbReference type="EMBL" id="KAK7062194.1"/>
    </source>
</evidence>
<feature type="domain" description="DUF6533" evidence="2">
    <location>
        <begin position="43"/>
        <end position="67"/>
    </location>
</feature>
<accession>A0AAW0EFP4</accession>